<dbReference type="SMR" id="A0A482X0V0"/>
<evidence type="ECO:0000256" key="1">
    <source>
        <dbReference type="ARBA" id="ARBA00023157"/>
    </source>
</evidence>
<proteinExistence type="predicted"/>
<dbReference type="Proteomes" id="UP000291343">
    <property type="component" value="Unassembled WGS sequence"/>
</dbReference>
<organism evidence="3 4">
    <name type="scientific">Laodelphax striatellus</name>
    <name type="common">Small brown planthopper</name>
    <name type="synonym">Delphax striatella</name>
    <dbReference type="NCBI Taxonomy" id="195883"/>
    <lineage>
        <taxon>Eukaryota</taxon>
        <taxon>Metazoa</taxon>
        <taxon>Ecdysozoa</taxon>
        <taxon>Arthropoda</taxon>
        <taxon>Hexapoda</taxon>
        <taxon>Insecta</taxon>
        <taxon>Pterygota</taxon>
        <taxon>Neoptera</taxon>
        <taxon>Paraneoptera</taxon>
        <taxon>Hemiptera</taxon>
        <taxon>Auchenorrhyncha</taxon>
        <taxon>Fulgoroidea</taxon>
        <taxon>Delphacidae</taxon>
        <taxon>Criomorphinae</taxon>
        <taxon>Laodelphax</taxon>
    </lineage>
</organism>
<dbReference type="FunFam" id="2.60.40.10:FF:000437">
    <property type="entry name" value="Beat-IIIc, isoform A"/>
    <property type="match status" value="1"/>
</dbReference>
<reference evidence="3 4" key="1">
    <citation type="journal article" date="2017" name="Gigascience">
        <title>Genome sequence of the small brown planthopper, Laodelphax striatellus.</title>
        <authorList>
            <person name="Zhu J."/>
            <person name="Jiang F."/>
            <person name="Wang X."/>
            <person name="Yang P."/>
            <person name="Bao Y."/>
            <person name="Zhao W."/>
            <person name="Wang W."/>
            <person name="Lu H."/>
            <person name="Wang Q."/>
            <person name="Cui N."/>
            <person name="Li J."/>
            <person name="Chen X."/>
            <person name="Luo L."/>
            <person name="Yu J."/>
            <person name="Kang L."/>
            <person name="Cui F."/>
        </authorList>
    </citation>
    <scope>NUCLEOTIDE SEQUENCE [LARGE SCALE GENOMIC DNA]</scope>
    <source>
        <strain evidence="3">Lst14</strain>
    </source>
</reference>
<feature type="domain" description="Ig-like" evidence="2">
    <location>
        <begin position="2"/>
        <end position="109"/>
    </location>
</feature>
<name>A0A482X0V0_LAOST</name>
<dbReference type="InParanoid" id="A0A482X0V0"/>
<dbReference type="Pfam" id="PF08205">
    <property type="entry name" value="C2-set_2"/>
    <property type="match status" value="1"/>
</dbReference>
<accession>A0A482X0V0</accession>
<keyword evidence="4" id="KW-1185">Reference proteome</keyword>
<dbReference type="Gene3D" id="2.60.40.10">
    <property type="entry name" value="Immunoglobulins"/>
    <property type="match status" value="2"/>
</dbReference>
<dbReference type="PROSITE" id="PS50835">
    <property type="entry name" value="IG_LIKE"/>
    <property type="match status" value="1"/>
</dbReference>
<dbReference type="PANTHER" id="PTHR21261:SF8">
    <property type="entry name" value="BEATEN PATH IA, ISOFORM B-RELATED"/>
    <property type="match status" value="1"/>
</dbReference>
<gene>
    <name evidence="3" type="ORF">LSTR_LSTR000864</name>
</gene>
<evidence type="ECO:0000259" key="2">
    <source>
        <dbReference type="PROSITE" id="PS50835"/>
    </source>
</evidence>
<sequence>MPAEALRHVRLRVPEAVPIGERAVLQCLFDLQGDALYSVKWYKGRREFYRFTPREAPSVKVFPIPDLKIEKRNSNATQVSLIAIGTTLSGRYSCEVSADAPSFHTALVSADMVVAVVPQTLPELSGVRPRYRVGDKLQGVCTSRRSKPAANLTWGLNGQPVDASHKTVYRIIAEPGGDLETAESRLELRLERRHFGDSGRLKVRCTASIHSVYWRTTENSAEEERPRAAVMATSNDIDSRHYFHDIEPALPISNRGQDKNKLWQRNSEATKSAEAGSATRNIPDFLHWLFLLYSLSRTLSFGLSSVLDNV</sequence>
<dbReference type="FunCoup" id="A0A482X0V0">
    <property type="interactions" value="7"/>
</dbReference>
<keyword evidence="1" id="KW-1015">Disulfide bond</keyword>
<dbReference type="InterPro" id="IPR013783">
    <property type="entry name" value="Ig-like_fold"/>
</dbReference>
<dbReference type="InterPro" id="IPR007110">
    <property type="entry name" value="Ig-like_dom"/>
</dbReference>
<dbReference type="PANTHER" id="PTHR21261">
    <property type="entry name" value="BEAT PROTEIN"/>
    <property type="match status" value="1"/>
</dbReference>
<protein>
    <recommendedName>
        <fullName evidence="2">Ig-like domain-containing protein</fullName>
    </recommendedName>
</protein>
<dbReference type="EMBL" id="QKKF02019844">
    <property type="protein sequence ID" value="RZF39343.1"/>
    <property type="molecule type" value="Genomic_DNA"/>
</dbReference>
<dbReference type="SUPFAM" id="SSF48726">
    <property type="entry name" value="Immunoglobulin"/>
    <property type="match status" value="1"/>
</dbReference>
<comment type="caution">
    <text evidence="3">The sequence shown here is derived from an EMBL/GenBank/DDBJ whole genome shotgun (WGS) entry which is preliminary data.</text>
</comment>
<evidence type="ECO:0000313" key="4">
    <source>
        <dbReference type="Proteomes" id="UP000291343"/>
    </source>
</evidence>
<dbReference type="STRING" id="195883.A0A482X0V0"/>
<dbReference type="OrthoDB" id="6419989at2759"/>
<dbReference type="InterPro" id="IPR013162">
    <property type="entry name" value="CD80_C2-set"/>
</dbReference>
<dbReference type="InterPro" id="IPR036179">
    <property type="entry name" value="Ig-like_dom_sf"/>
</dbReference>
<evidence type="ECO:0000313" key="3">
    <source>
        <dbReference type="EMBL" id="RZF39343.1"/>
    </source>
</evidence>
<dbReference type="AlphaFoldDB" id="A0A482X0V0"/>